<dbReference type="RefSeq" id="XP_015654832.1">
    <property type="nucleotide sequence ID" value="XM_015806468.1"/>
</dbReference>
<dbReference type="Proteomes" id="UP000037923">
    <property type="component" value="Unassembled WGS sequence"/>
</dbReference>
<evidence type="ECO:0000313" key="5">
    <source>
        <dbReference type="Proteomes" id="UP000037923"/>
    </source>
</evidence>
<feature type="compositionally biased region" description="Low complexity" evidence="1">
    <location>
        <begin position="329"/>
        <end position="342"/>
    </location>
</feature>
<keyword evidence="3" id="KW-0732">Signal</keyword>
<evidence type="ECO:0000313" key="4">
    <source>
        <dbReference type="EMBL" id="KPA76393.1"/>
    </source>
</evidence>
<dbReference type="Pfam" id="PF16825">
    <property type="entry name" value="DUF5075"/>
    <property type="match status" value="1"/>
</dbReference>
<keyword evidence="5" id="KW-1185">Reference proteome</keyword>
<proteinExistence type="predicted"/>
<comment type="caution">
    <text evidence="4">The sequence shown here is derived from an EMBL/GenBank/DDBJ whole genome shotgun (WGS) entry which is preliminary data.</text>
</comment>
<evidence type="ECO:0000256" key="1">
    <source>
        <dbReference type="SAM" id="MobiDB-lite"/>
    </source>
</evidence>
<feature type="transmembrane region" description="Helical" evidence="2">
    <location>
        <begin position="256"/>
        <end position="280"/>
    </location>
</feature>
<feature type="signal peptide" evidence="3">
    <location>
        <begin position="1"/>
        <end position="29"/>
    </location>
</feature>
<feature type="region of interest" description="Disordered" evidence="1">
    <location>
        <begin position="311"/>
        <end position="393"/>
    </location>
</feature>
<dbReference type="AlphaFoldDB" id="A0A0M9FUP8"/>
<dbReference type="OMA" id="MVVCEVQ"/>
<keyword evidence="2" id="KW-0472">Membrane</keyword>
<protein>
    <submittedName>
        <fullName evidence="4">Uncharacterized protein</fullName>
    </submittedName>
</protein>
<dbReference type="PANTHER" id="PTHR35613">
    <property type="entry name" value="C-TYPE LECTIN DOMAIN-CONTAINING PROTEIN"/>
    <property type="match status" value="1"/>
</dbReference>
<dbReference type="GeneID" id="26908016"/>
<organism evidence="4 5">
    <name type="scientific">Leptomonas pyrrhocoris</name>
    <name type="common">Firebug parasite</name>
    <dbReference type="NCBI Taxonomy" id="157538"/>
    <lineage>
        <taxon>Eukaryota</taxon>
        <taxon>Discoba</taxon>
        <taxon>Euglenozoa</taxon>
        <taxon>Kinetoplastea</taxon>
        <taxon>Metakinetoplastina</taxon>
        <taxon>Trypanosomatida</taxon>
        <taxon>Trypanosomatidae</taxon>
        <taxon>Leishmaniinae</taxon>
        <taxon>Leptomonas</taxon>
    </lineage>
</organism>
<name>A0A0M9FUP8_LEPPY</name>
<feature type="compositionally biased region" description="Basic residues" evidence="1">
    <location>
        <begin position="431"/>
        <end position="441"/>
    </location>
</feature>
<keyword evidence="2" id="KW-0812">Transmembrane</keyword>
<dbReference type="VEuPathDB" id="TriTrypDB:LpyrH10_20_0540"/>
<feature type="region of interest" description="Disordered" evidence="1">
    <location>
        <begin position="413"/>
        <end position="466"/>
    </location>
</feature>
<gene>
    <name evidence="4" type="ORF">ABB37_07731</name>
</gene>
<dbReference type="InterPro" id="IPR031797">
    <property type="entry name" value="DUF5075"/>
</dbReference>
<accession>A0A0M9FUP8</accession>
<reference evidence="4 5" key="1">
    <citation type="submission" date="2015-07" db="EMBL/GenBank/DDBJ databases">
        <title>High-quality genome of monoxenous trypanosomatid Leptomonas pyrrhocoris.</title>
        <authorList>
            <person name="Flegontov P."/>
            <person name="Butenko A."/>
            <person name="Firsov S."/>
            <person name="Vlcek C."/>
            <person name="Logacheva M.D."/>
            <person name="Field M."/>
            <person name="Filatov D."/>
            <person name="Flegontova O."/>
            <person name="Gerasimov E."/>
            <person name="Jackson A.P."/>
            <person name="Kelly S."/>
            <person name="Opperdoes F."/>
            <person name="O'Reilly A."/>
            <person name="Votypka J."/>
            <person name="Yurchenko V."/>
            <person name="Lukes J."/>
        </authorList>
    </citation>
    <scope>NUCLEOTIDE SEQUENCE [LARGE SCALE GENOMIC DNA]</scope>
    <source>
        <strain evidence="4">H10</strain>
    </source>
</reference>
<dbReference type="OrthoDB" id="273527at2759"/>
<dbReference type="PANTHER" id="PTHR35613:SF2">
    <property type="entry name" value="C-TYPE LECTIN DOMAIN-CONTAINING PROTEIN"/>
    <property type="match status" value="1"/>
</dbReference>
<evidence type="ECO:0000256" key="3">
    <source>
        <dbReference type="SAM" id="SignalP"/>
    </source>
</evidence>
<feature type="chain" id="PRO_5005835940" evidence="3">
    <location>
        <begin position="30"/>
        <end position="466"/>
    </location>
</feature>
<dbReference type="EMBL" id="LGTL01000020">
    <property type="protein sequence ID" value="KPA76393.1"/>
    <property type="molecule type" value="Genomic_DNA"/>
</dbReference>
<keyword evidence="2" id="KW-1133">Transmembrane helix</keyword>
<evidence type="ECO:0000256" key="2">
    <source>
        <dbReference type="SAM" id="Phobius"/>
    </source>
</evidence>
<sequence length="466" mass="51872">MYTMRSAALRLTQAVLVVALLAATQVAHGQLQGLLVLQMKDWIIYTPKDIKSRQISVTYDSTAKLCFSSGGVPASDPTTSINNQMMASIKDTDAGAAVTFFTGASAEPSAENPNKCCDARSCTSPTLSSDSCTYRWRYGFYDMYSYAGEPGTAFWQGLYANKGHVLNDYEQFVWNTTGSLSFPRGQYYMINSVGTRSLVRMDSPMDPENNNPNPVDKYMVVCEVQLYPQHPPTTSRKPQPTFVNCFKRLTWAQSHWWVIFLIIALVLLVLLFAVIAYCCITATKPKEEPLIHAMVLRERMGTAYVLADAIPKSSNGSKDPKLPNGAYTQQQMSVEQQQQQHQEAQRRLGRGFNPQEPRQNPEDMTMGAAGIFGRGGRNQYGDGNMVDSDGRQKGDDYYANVRGGCLHEDEVKRMEQQQHETASAVDSVTAPKRRSSRHSRGRTVSQTFEDVDVPQAGEISELNVDL</sequence>